<dbReference type="InterPro" id="IPR014721">
    <property type="entry name" value="Ribsml_uS5_D2-typ_fold_subgr"/>
</dbReference>
<dbReference type="AlphaFoldDB" id="A0A3D5QBC5"/>
<dbReference type="Proteomes" id="UP000262325">
    <property type="component" value="Unassembled WGS sequence"/>
</dbReference>
<name>A0A3D5QBC5_FLESI</name>
<dbReference type="InterPro" id="IPR020568">
    <property type="entry name" value="Ribosomal_Su5_D2-typ_SF"/>
</dbReference>
<evidence type="ECO:0000313" key="3">
    <source>
        <dbReference type="Proteomes" id="UP000262325"/>
    </source>
</evidence>
<feature type="domain" description="Lon proteolytic" evidence="1">
    <location>
        <begin position="2"/>
        <end position="68"/>
    </location>
</feature>
<dbReference type="Pfam" id="PF05362">
    <property type="entry name" value="Lon_C"/>
    <property type="match status" value="1"/>
</dbReference>
<accession>A0A3D5QBC5</accession>
<dbReference type="SUPFAM" id="SSF54211">
    <property type="entry name" value="Ribosomal protein S5 domain 2-like"/>
    <property type="match status" value="1"/>
</dbReference>
<organism evidence="2 3">
    <name type="scientific">Flexistipes sinusarabici</name>
    <dbReference type="NCBI Taxonomy" id="2352"/>
    <lineage>
        <taxon>Bacteria</taxon>
        <taxon>Pseudomonadati</taxon>
        <taxon>Deferribacterota</taxon>
        <taxon>Deferribacteres</taxon>
        <taxon>Deferribacterales</taxon>
        <taxon>Flexistipitaceae</taxon>
        <taxon>Flexistipes</taxon>
    </lineage>
</organism>
<reference evidence="2 3" key="1">
    <citation type="journal article" date="2018" name="Nat. Biotechnol.">
        <title>A standardized bacterial taxonomy based on genome phylogeny substantially revises the tree of life.</title>
        <authorList>
            <person name="Parks D.H."/>
            <person name="Chuvochina M."/>
            <person name="Waite D.W."/>
            <person name="Rinke C."/>
            <person name="Skarshewski A."/>
            <person name="Chaumeil P.A."/>
            <person name="Hugenholtz P."/>
        </authorList>
    </citation>
    <scope>NUCLEOTIDE SEQUENCE [LARGE SCALE GENOMIC DNA]</scope>
    <source>
        <strain evidence="2">UBA8672</strain>
    </source>
</reference>
<dbReference type="GO" id="GO:0004176">
    <property type="term" value="F:ATP-dependent peptidase activity"/>
    <property type="evidence" value="ECO:0007669"/>
    <property type="project" value="InterPro"/>
</dbReference>
<comment type="caution">
    <text evidence="2">The sequence shown here is derived from an EMBL/GenBank/DDBJ whole genome shotgun (WGS) entry which is preliminary data.</text>
</comment>
<proteinExistence type="predicted"/>
<sequence length="69" mass="7613">FIGEVGLTGEVRLPGNIDSRLKEAAKFGIKTVFMPSGDTKKQDISKNDKITGGLEIININYVNEIIEYI</sequence>
<dbReference type="Gene3D" id="3.30.230.10">
    <property type="match status" value="1"/>
</dbReference>
<dbReference type="GO" id="GO:0006508">
    <property type="term" value="P:proteolysis"/>
    <property type="evidence" value="ECO:0007669"/>
    <property type="project" value="InterPro"/>
</dbReference>
<dbReference type="EMBL" id="DPPF01000111">
    <property type="protein sequence ID" value="HCW93136.1"/>
    <property type="molecule type" value="Genomic_DNA"/>
</dbReference>
<protein>
    <submittedName>
        <fullName evidence="2">DNA repair protein RadA</fullName>
    </submittedName>
</protein>
<gene>
    <name evidence="2" type="ORF">DHM44_05585</name>
</gene>
<evidence type="ECO:0000313" key="2">
    <source>
        <dbReference type="EMBL" id="HCW93136.1"/>
    </source>
</evidence>
<dbReference type="GO" id="GO:0004252">
    <property type="term" value="F:serine-type endopeptidase activity"/>
    <property type="evidence" value="ECO:0007669"/>
    <property type="project" value="InterPro"/>
</dbReference>
<evidence type="ECO:0000259" key="1">
    <source>
        <dbReference type="Pfam" id="PF05362"/>
    </source>
</evidence>
<dbReference type="InterPro" id="IPR008269">
    <property type="entry name" value="Lon_proteolytic"/>
</dbReference>
<feature type="non-terminal residue" evidence="2">
    <location>
        <position position="1"/>
    </location>
</feature>